<comment type="caution">
    <text evidence="1">The sequence shown here is derived from an EMBL/GenBank/DDBJ whole genome shotgun (WGS) entry which is preliminary data.</text>
</comment>
<dbReference type="EMBL" id="SDEE01000912">
    <property type="protein sequence ID" value="RXW13454.1"/>
    <property type="molecule type" value="Genomic_DNA"/>
</dbReference>
<dbReference type="AlphaFoldDB" id="A0A4Q2D534"/>
<evidence type="ECO:0000313" key="1">
    <source>
        <dbReference type="EMBL" id="RXW13454.1"/>
    </source>
</evidence>
<protein>
    <submittedName>
        <fullName evidence="1">Uncharacterized protein</fullName>
    </submittedName>
</protein>
<reference evidence="1 2" key="1">
    <citation type="submission" date="2019-01" db="EMBL/GenBank/DDBJ databases">
        <title>Draft genome sequence of Psathyrella aberdarensis IHI B618.</title>
        <authorList>
            <person name="Buettner E."/>
            <person name="Kellner H."/>
        </authorList>
    </citation>
    <scope>NUCLEOTIDE SEQUENCE [LARGE SCALE GENOMIC DNA]</scope>
    <source>
        <strain evidence="1 2">IHI B618</strain>
    </source>
</reference>
<keyword evidence="2" id="KW-1185">Reference proteome</keyword>
<sequence length="40" mass="4537">MSDVDELLEYLTAYRALQYIDFACASLMVGYQISCPLCQV</sequence>
<evidence type="ECO:0000313" key="2">
    <source>
        <dbReference type="Proteomes" id="UP000290288"/>
    </source>
</evidence>
<dbReference type="Proteomes" id="UP000290288">
    <property type="component" value="Unassembled WGS sequence"/>
</dbReference>
<name>A0A4Q2D534_9AGAR</name>
<gene>
    <name evidence="1" type="ORF">EST38_g12400</name>
</gene>
<proteinExistence type="predicted"/>
<accession>A0A4Q2D534</accession>
<organism evidence="1 2">
    <name type="scientific">Candolleomyces aberdarensis</name>
    <dbReference type="NCBI Taxonomy" id="2316362"/>
    <lineage>
        <taxon>Eukaryota</taxon>
        <taxon>Fungi</taxon>
        <taxon>Dikarya</taxon>
        <taxon>Basidiomycota</taxon>
        <taxon>Agaricomycotina</taxon>
        <taxon>Agaricomycetes</taxon>
        <taxon>Agaricomycetidae</taxon>
        <taxon>Agaricales</taxon>
        <taxon>Agaricineae</taxon>
        <taxon>Psathyrellaceae</taxon>
        <taxon>Candolleomyces</taxon>
    </lineage>
</organism>